<dbReference type="EMBL" id="LXFE01001662">
    <property type="protein sequence ID" value="OLL23409.1"/>
    <property type="molecule type" value="Genomic_DNA"/>
</dbReference>
<dbReference type="InterPro" id="IPR058543">
    <property type="entry name" value="Beta-prop_RSE1/DDB1/CPSF1_2nd"/>
</dbReference>
<organism evidence="2 3">
    <name type="scientific">Neolecta irregularis (strain DAH-3)</name>
    <dbReference type="NCBI Taxonomy" id="1198029"/>
    <lineage>
        <taxon>Eukaryota</taxon>
        <taxon>Fungi</taxon>
        <taxon>Dikarya</taxon>
        <taxon>Ascomycota</taxon>
        <taxon>Taphrinomycotina</taxon>
        <taxon>Neolectales</taxon>
        <taxon>Neolectaceae</taxon>
        <taxon>Neolecta</taxon>
    </lineage>
</organism>
<evidence type="ECO:0000313" key="2">
    <source>
        <dbReference type="EMBL" id="OLL23409.1"/>
    </source>
</evidence>
<dbReference type="AlphaFoldDB" id="A0A1U7LL90"/>
<protein>
    <submittedName>
        <fullName evidence="2">Pre-mRNA-splicing factor rse1</fullName>
    </submittedName>
</protein>
<dbReference type="Gene3D" id="2.130.10.10">
    <property type="entry name" value="YVTN repeat-like/Quinoprotein amine dehydrogenase"/>
    <property type="match status" value="1"/>
</dbReference>
<comment type="caution">
    <text evidence="2">The sequence shown here is derived from an EMBL/GenBank/DDBJ whole genome shotgun (WGS) entry which is preliminary data.</text>
</comment>
<proteinExistence type="predicted"/>
<dbReference type="Proteomes" id="UP000186594">
    <property type="component" value="Unassembled WGS sequence"/>
</dbReference>
<dbReference type="OrthoDB" id="436637at2759"/>
<evidence type="ECO:0000313" key="3">
    <source>
        <dbReference type="Proteomes" id="UP000186594"/>
    </source>
</evidence>
<sequence>MVDFLSPTPTIAVQQLGQDSLIQIHPGGIRYIRRQKYCQAPAQKTIQQATTNPRPVAIALSSVELV</sequence>
<reference evidence="2 3" key="1">
    <citation type="submission" date="2016-04" db="EMBL/GenBank/DDBJ databases">
        <title>Evolutionary innovation and constraint leading to complex multicellularity in the Ascomycota.</title>
        <authorList>
            <person name="Cisse O."/>
            <person name="Nguyen A."/>
            <person name="Hewitt D.A."/>
            <person name="Jedd G."/>
            <person name="Stajich J.E."/>
        </authorList>
    </citation>
    <scope>NUCLEOTIDE SEQUENCE [LARGE SCALE GENOMIC DNA]</scope>
    <source>
        <strain evidence="2 3">DAH-3</strain>
    </source>
</reference>
<keyword evidence="3" id="KW-1185">Reference proteome</keyword>
<dbReference type="STRING" id="1198029.A0A1U7LL90"/>
<gene>
    <name evidence="2" type="ORF">NEOLI_004985</name>
</gene>
<name>A0A1U7LL90_NEOID</name>
<evidence type="ECO:0000259" key="1">
    <source>
        <dbReference type="Pfam" id="PF23726"/>
    </source>
</evidence>
<dbReference type="Pfam" id="PF23726">
    <property type="entry name" value="Beta-prop_RSE1_2nd"/>
    <property type="match status" value="1"/>
</dbReference>
<dbReference type="InterPro" id="IPR015943">
    <property type="entry name" value="WD40/YVTN_repeat-like_dom_sf"/>
</dbReference>
<accession>A0A1U7LL90</accession>
<feature type="domain" description="RSE1/DDB1/CPSF1 second beta-propeller" evidence="1">
    <location>
        <begin position="3"/>
        <end position="65"/>
    </location>
</feature>